<gene>
    <name evidence="2" type="ORF">B0A50_03242</name>
</gene>
<organism evidence="2 3">
    <name type="scientific">Salinomyces thailandicus</name>
    <dbReference type="NCBI Taxonomy" id="706561"/>
    <lineage>
        <taxon>Eukaryota</taxon>
        <taxon>Fungi</taxon>
        <taxon>Dikarya</taxon>
        <taxon>Ascomycota</taxon>
        <taxon>Pezizomycotina</taxon>
        <taxon>Dothideomycetes</taxon>
        <taxon>Dothideomycetidae</taxon>
        <taxon>Mycosphaerellales</taxon>
        <taxon>Teratosphaeriaceae</taxon>
        <taxon>Salinomyces</taxon>
    </lineage>
</organism>
<evidence type="ECO:0000256" key="1">
    <source>
        <dbReference type="SAM" id="MobiDB-lite"/>
    </source>
</evidence>
<dbReference type="AlphaFoldDB" id="A0A4U0U4H9"/>
<feature type="region of interest" description="Disordered" evidence="1">
    <location>
        <begin position="63"/>
        <end position="207"/>
    </location>
</feature>
<feature type="compositionally biased region" description="Polar residues" evidence="1">
    <location>
        <begin position="107"/>
        <end position="120"/>
    </location>
</feature>
<dbReference type="OrthoDB" id="3641158at2759"/>
<reference evidence="2 3" key="1">
    <citation type="submission" date="2017-03" db="EMBL/GenBank/DDBJ databases">
        <title>Genomes of endolithic fungi from Antarctica.</title>
        <authorList>
            <person name="Coleine C."/>
            <person name="Masonjones S."/>
            <person name="Stajich J.E."/>
        </authorList>
    </citation>
    <scope>NUCLEOTIDE SEQUENCE [LARGE SCALE GENOMIC DNA]</scope>
    <source>
        <strain evidence="2 3">CCFEE 6315</strain>
    </source>
</reference>
<evidence type="ECO:0000313" key="3">
    <source>
        <dbReference type="Proteomes" id="UP000308549"/>
    </source>
</evidence>
<protein>
    <submittedName>
        <fullName evidence="2">Uncharacterized protein</fullName>
    </submittedName>
</protein>
<sequence length="946" mass="101260">MSNNNNNTQAKPGAPPAGARPTATHKHAVPALPGIPEATPNANAFAQQEGRLQCHRYDGNAFFQQEVDKRRADPPKGVHPALRRRANSDPPSPSRMPAREEEMRESAATTMSPFINAGQQPTPPLKLVPFSGHMTEPTKRGVIEEEREAQLHRISGSDEERVPVFDTFKPTPKPASSEFSKSVGSAAPPKSRASLPSTKDSAAADSELTFKSPKKNIFEKLRLTKFAGGGSTLSSSVPALDNSDGSQDGGVPVKAQNVLGESPSKFNLLRSNSKQKKGGFFSSRKGAGVEDRNTATSSTTRRVGGDEATVKVRRTSISTRGKMSLTTPTQSRSSRSAKSPGKMPIDPAHYSYEEGKRVLPQNTAEDGTYQHQGRPEMKKYIIPRSRTLRYMDAAAPPTPPAKNTPPYALKGKVPASQIICDGVPFQVGDGTPSKQAVGVLSPNERVSPTKFGSYGHKEAPTLVTKASSYSLHASVVPSMTEVGTLGDMRRLDSLGLEGFSMPEESQYPKSPDMAYSPSTYSYDCWAVQPSPGRSTPRTAYSKTTEDLPTMVGAQAETGGMSNVLQTPQYKMNKSGSTVQTIPICYPGLVSDAVAREDVRERPKSEISSLMYRAENGEELPVHGKTHSHSHSAINKRYSLAANIINDPGADAVLEAGLFAESTEDVREEHEASPPSYKHPSAMPSPLHYLPATTYISPPKRARAKRQDAETPVPAGRIAGLGLSSAQPLEPDAPSRRDRNIMDIATVLNAQSKDVGKDDSRPGTSGGMTVDSAVDGDPEKPPTADLAAGKIDQVLHMLGEILKQNNEMTSMRNEVQAATVGLDERLAAMEHQQNASPPPAAHGFEGLRKQSGKPGDSPAESDSAGKRSIAPSIATNVAHDFYRRQPPTPTHANNARTFGSAGAGSAAQDSDLATISEVAELRESNKQLRETVKVIVAKLEALGMKMG</sequence>
<accession>A0A4U0U4H9</accession>
<dbReference type="Proteomes" id="UP000308549">
    <property type="component" value="Unassembled WGS sequence"/>
</dbReference>
<feature type="region of interest" description="Disordered" evidence="1">
    <location>
        <begin position="229"/>
        <end position="344"/>
    </location>
</feature>
<feature type="region of interest" description="Disordered" evidence="1">
    <location>
        <begin position="829"/>
        <end position="871"/>
    </location>
</feature>
<comment type="caution">
    <text evidence="2">The sequence shown here is derived from an EMBL/GenBank/DDBJ whole genome shotgun (WGS) entry which is preliminary data.</text>
</comment>
<feature type="compositionally biased region" description="Basic and acidic residues" evidence="1">
    <location>
        <begin position="136"/>
        <end position="163"/>
    </location>
</feature>
<dbReference type="EMBL" id="NAJL01000013">
    <property type="protein sequence ID" value="TKA29878.1"/>
    <property type="molecule type" value="Genomic_DNA"/>
</dbReference>
<feature type="region of interest" description="Disordered" evidence="1">
    <location>
        <begin position="883"/>
        <end position="905"/>
    </location>
</feature>
<feature type="compositionally biased region" description="Polar residues" evidence="1">
    <location>
        <begin position="315"/>
        <end position="337"/>
    </location>
</feature>
<keyword evidence="3" id="KW-1185">Reference proteome</keyword>
<feature type="compositionally biased region" description="Basic and acidic residues" evidence="1">
    <location>
        <begin position="66"/>
        <end position="76"/>
    </location>
</feature>
<feature type="region of interest" description="Disordered" evidence="1">
    <location>
        <begin position="1"/>
        <end position="51"/>
    </location>
</feature>
<proteinExistence type="predicted"/>
<evidence type="ECO:0000313" key="2">
    <source>
        <dbReference type="EMBL" id="TKA29878.1"/>
    </source>
</evidence>
<feature type="region of interest" description="Disordered" evidence="1">
    <location>
        <begin position="698"/>
        <end position="784"/>
    </location>
</feature>
<feature type="region of interest" description="Disordered" evidence="1">
    <location>
        <begin position="664"/>
        <end position="683"/>
    </location>
</feature>
<name>A0A4U0U4H9_9PEZI</name>
<feature type="compositionally biased region" description="Polar residues" evidence="1">
    <location>
        <begin position="1"/>
        <end position="10"/>
    </location>
</feature>